<dbReference type="PANTHER" id="PTHR11560">
    <property type="entry name" value="39S RIBOSOMAL PROTEIN L10, MITOCHONDRIAL"/>
    <property type="match status" value="1"/>
</dbReference>
<gene>
    <name evidence="6 7" type="primary">rplJ</name>
    <name evidence="7" type="ORF">SAMEA104719789_01216</name>
</gene>
<dbReference type="HAMAP" id="MF_00362">
    <property type="entry name" value="Ribosomal_uL10"/>
    <property type="match status" value="1"/>
</dbReference>
<evidence type="ECO:0000313" key="8">
    <source>
        <dbReference type="Proteomes" id="UP000262142"/>
    </source>
</evidence>
<evidence type="ECO:0000256" key="2">
    <source>
        <dbReference type="ARBA" id="ARBA00008889"/>
    </source>
</evidence>
<keyword evidence="6" id="KW-0699">rRNA-binding</keyword>
<dbReference type="InterPro" id="IPR043141">
    <property type="entry name" value="Ribosomal_uL10-like_sf"/>
</dbReference>
<dbReference type="Gene3D" id="3.30.70.1730">
    <property type="match status" value="1"/>
</dbReference>
<sequence>MTREQKAQMIDDLQQILVDTDTIYLTDISGLNASETSILRRACFKKDVQLRVVKNTLLKKAMERVEDKEYEELYDVLKGNTAIMISDKENAPAKVIKDFRKKSEKPILKGAWIQAAVYVGDDKVDTLSNLKSKEELIGDVINILQSPMKTVVSQLQSGGQKLSGLVKTLSERSE</sequence>
<protein>
    <recommendedName>
        <fullName evidence="5 6">Large ribosomal subunit protein uL10</fullName>
    </recommendedName>
</protein>
<dbReference type="Pfam" id="PF00466">
    <property type="entry name" value="Ribosomal_L10"/>
    <property type="match status" value="1"/>
</dbReference>
<dbReference type="AlphaFoldDB" id="A0A383U0N2"/>
<organism evidence="7 8">
    <name type="scientific">Candidatus Ornithobacterium hominis</name>
    <dbReference type="NCBI Taxonomy" id="2497989"/>
    <lineage>
        <taxon>Bacteria</taxon>
        <taxon>Pseudomonadati</taxon>
        <taxon>Bacteroidota</taxon>
        <taxon>Flavobacteriia</taxon>
        <taxon>Flavobacteriales</taxon>
        <taxon>Weeksellaceae</taxon>
        <taxon>Ornithobacterium</taxon>
    </lineage>
</organism>
<dbReference type="InterPro" id="IPR001790">
    <property type="entry name" value="Ribosomal_uL10"/>
</dbReference>
<dbReference type="NCBIfam" id="NF000955">
    <property type="entry name" value="PRK00099.1-1"/>
    <property type="match status" value="1"/>
</dbReference>
<comment type="function">
    <text evidence="1 6">Forms part of the ribosomal stalk, playing a central role in the interaction of the ribosome with GTP-bound translation factors.</text>
</comment>
<evidence type="ECO:0000256" key="5">
    <source>
        <dbReference type="ARBA" id="ARBA00035202"/>
    </source>
</evidence>
<dbReference type="SUPFAM" id="SSF160369">
    <property type="entry name" value="Ribosomal protein L10-like"/>
    <property type="match status" value="1"/>
</dbReference>
<dbReference type="GO" id="GO:0005840">
    <property type="term" value="C:ribosome"/>
    <property type="evidence" value="ECO:0007669"/>
    <property type="project" value="UniProtKB-KW"/>
</dbReference>
<keyword evidence="8" id="KW-1185">Reference proteome</keyword>
<dbReference type="InterPro" id="IPR022973">
    <property type="entry name" value="Ribosomal_uL10_bac"/>
</dbReference>
<dbReference type="RefSeq" id="WP_119058168.1">
    <property type="nucleotide sequence ID" value="NZ_UNSC01000005.1"/>
</dbReference>
<evidence type="ECO:0000256" key="3">
    <source>
        <dbReference type="ARBA" id="ARBA00022980"/>
    </source>
</evidence>
<comment type="subunit">
    <text evidence="6">Part of the ribosomal stalk of the 50S ribosomal subunit. The N-terminus interacts with L11 and the large rRNA to form the base of the stalk. The C-terminus forms an elongated spine to which L12 dimers bind in a sequential fashion forming a multimeric L10(L12)X complex.</text>
</comment>
<dbReference type="GO" id="GO:0070180">
    <property type="term" value="F:large ribosomal subunit rRNA binding"/>
    <property type="evidence" value="ECO:0007669"/>
    <property type="project" value="UniProtKB-UniRule"/>
</dbReference>
<accession>A0A383U0N2</accession>
<evidence type="ECO:0000256" key="4">
    <source>
        <dbReference type="ARBA" id="ARBA00023274"/>
    </source>
</evidence>
<dbReference type="OrthoDB" id="1523686at2"/>
<dbReference type="CDD" id="cd05797">
    <property type="entry name" value="Ribosomal_L10"/>
    <property type="match status" value="1"/>
</dbReference>
<keyword evidence="4 6" id="KW-0687">Ribonucleoprotein</keyword>
<dbReference type="InterPro" id="IPR047865">
    <property type="entry name" value="Ribosomal_uL10_bac_type"/>
</dbReference>
<evidence type="ECO:0000256" key="1">
    <source>
        <dbReference type="ARBA" id="ARBA00002633"/>
    </source>
</evidence>
<comment type="similarity">
    <text evidence="2 6">Belongs to the universal ribosomal protein uL10 family.</text>
</comment>
<keyword evidence="6" id="KW-0694">RNA-binding</keyword>
<dbReference type="GO" id="GO:0006412">
    <property type="term" value="P:translation"/>
    <property type="evidence" value="ECO:0007669"/>
    <property type="project" value="UniProtKB-UniRule"/>
</dbReference>
<name>A0A383U0N2_9FLAO</name>
<evidence type="ECO:0000313" key="7">
    <source>
        <dbReference type="EMBL" id="SZD73404.1"/>
    </source>
</evidence>
<dbReference type="GO" id="GO:1990904">
    <property type="term" value="C:ribonucleoprotein complex"/>
    <property type="evidence" value="ECO:0007669"/>
    <property type="project" value="UniProtKB-KW"/>
</dbReference>
<reference evidence="7 8" key="1">
    <citation type="submission" date="2018-09" db="EMBL/GenBank/DDBJ databases">
        <authorList>
            <consortium name="Pathogen Informatics"/>
        </authorList>
    </citation>
    <scope>NUCLEOTIDE SEQUENCE [LARGE SCALE GENOMIC DNA]</scope>
    <source>
        <strain evidence="7 8">OH-22767</strain>
    </source>
</reference>
<dbReference type="Proteomes" id="UP000262142">
    <property type="component" value="Unassembled WGS sequence"/>
</dbReference>
<keyword evidence="3 6" id="KW-0689">Ribosomal protein</keyword>
<evidence type="ECO:0000256" key="6">
    <source>
        <dbReference type="HAMAP-Rule" id="MF_00362"/>
    </source>
</evidence>
<proteinExistence type="inferred from homology"/>
<dbReference type="EMBL" id="UNSC01000005">
    <property type="protein sequence ID" value="SZD73404.1"/>
    <property type="molecule type" value="Genomic_DNA"/>
</dbReference>